<name>A0A2G5HNV3_CERBT</name>
<comment type="caution">
    <text evidence="1">The sequence shown here is derived from an EMBL/GenBank/DDBJ whole genome shotgun (WGS) entry which is preliminary data.</text>
</comment>
<gene>
    <name evidence="1" type="ORF">CB0940_08589</name>
</gene>
<dbReference type="Proteomes" id="UP000230605">
    <property type="component" value="Chromosome 6"/>
</dbReference>
<accession>A0A2G5HNV3</accession>
<evidence type="ECO:0000313" key="1">
    <source>
        <dbReference type="EMBL" id="PIA94224.1"/>
    </source>
</evidence>
<sequence>PPSWSRHKSFSTLLGSLSTTYWRAQHYGHRSFSLSTQEPCVTIQKSSTPATTCATQCAIGAPGIKKRTSVVQQT</sequence>
<protein>
    <submittedName>
        <fullName evidence="1">Uncharacterized protein</fullName>
    </submittedName>
</protein>
<reference evidence="1 2" key="1">
    <citation type="submission" date="2015-10" db="EMBL/GenBank/DDBJ databases">
        <title>The cercosporin biosynthetic gene cluster was horizontally transferred to several fungal lineages and shown to be expanded in Cercospora beticola based on microsynteny with recipient genomes.</title>
        <authorList>
            <person name="De Jonge R."/>
            <person name="Ebert M.K."/>
            <person name="Suttle J.C."/>
            <person name="Jurick Ii W.M."/>
            <person name="Secor G.A."/>
            <person name="Thomma B.P."/>
            <person name="Van De Peer Y."/>
            <person name="Bolton M.D."/>
        </authorList>
    </citation>
    <scope>NUCLEOTIDE SEQUENCE [LARGE SCALE GENOMIC DNA]</scope>
    <source>
        <strain evidence="1 2">09-40</strain>
    </source>
</reference>
<evidence type="ECO:0000313" key="2">
    <source>
        <dbReference type="Proteomes" id="UP000230605"/>
    </source>
</evidence>
<feature type="non-terminal residue" evidence="1">
    <location>
        <position position="1"/>
    </location>
</feature>
<proteinExistence type="predicted"/>
<dbReference type="AlphaFoldDB" id="A0A2G5HNV3"/>
<organism evidence="1 2">
    <name type="scientific">Cercospora beticola</name>
    <name type="common">Sugarbeet leaf spot fungus</name>
    <dbReference type="NCBI Taxonomy" id="122368"/>
    <lineage>
        <taxon>Eukaryota</taxon>
        <taxon>Fungi</taxon>
        <taxon>Dikarya</taxon>
        <taxon>Ascomycota</taxon>
        <taxon>Pezizomycotina</taxon>
        <taxon>Dothideomycetes</taxon>
        <taxon>Dothideomycetidae</taxon>
        <taxon>Mycosphaerellales</taxon>
        <taxon>Mycosphaerellaceae</taxon>
        <taxon>Cercospora</taxon>
    </lineage>
</organism>
<dbReference type="EMBL" id="LKMD01000104">
    <property type="protein sequence ID" value="PIA94224.1"/>
    <property type="molecule type" value="Genomic_DNA"/>
</dbReference>